<keyword evidence="1" id="KW-0812">Transmembrane</keyword>
<sequence>MTLRKWFYLFWTTMLIGAAASGITGFILQAVDQEFDFMGLSAMGYNIFWMLVGGALISLVSQIGFFAYLIIRFIGLGMIRNMWTWNMLQLIILVIVLFDMIYLNYTNIVGTVGLLLISVAVAYFKVKLTNKSAWIPTLFFMSVGTILEAQPALTLHNIASAVFMILPLVACNTWQILILGKVLNTNKEPV</sequence>
<dbReference type="RefSeq" id="WP_218095080.1">
    <property type="nucleotide sequence ID" value="NZ_CAJVAS010000038.1"/>
</dbReference>
<feature type="transmembrane region" description="Helical" evidence="1">
    <location>
        <begin position="108"/>
        <end position="126"/>
    </location>
</feature>
<evidence type="ECO:0000313" key="3">
    <source>
        <dbReference type="Proteomes" id="UP000693672"/>
    </source>
</evidence>
<keyword evidence="1" id="KW-1133">Transmembrane helix</keyword>
<dbReference type="PIRSF" id="PIRSF029886">
    <property type="entry name" value="KBAA"/>
    <property type="match status" value="1"/>
</dbReference>
<dbReference type="InterPro" id="IPR024164">
    <property type="entry name" value="KinB-signalling_activ"/>
</dbReference>
<gene>
    <name evidence="2" type="ORF">PAESOLCIP111_05354</name>
</gene>
<keyword evidence="3" id="KW-1185">Reference proteome</keyword>
<keyword evidence="1" id="KW-0472">Membrane</keyword>
<proteinExistence type="predicted"/>
<dbReference type="Pfam" id="PF14089">
    <property type="entry name" value="KbaA"/>
    <property type="match status" value="1"/>
</dbReference>
<dbReference type="SMART" id="SM01251">
    <property type="entry name" value="KbaA"/>
    <property type="match status" value="1"/>
</dbReference>
<dbReference type="GO" id="GO:0045881">
    <property type="term" value="P:positive regulation of sporulation resulting in formation of a cellular spore"/>
    <property type="evidence" value="ECO:0007669"/>
    <property type="project" value="InterPro"/>
</dbReference>
<name>A0A916NRG6_9BACL</name>
<evidence type="ECO:0008006" key="4">
    <source>
        <dbReference type="Google" id="ProtNLM"/>
    </source>
</evidence>
<feature type="transmembrane region" description="Helical" evidence="1">
    <location>
        <begin position="133"/>
        <end position="152"/>
    </location>
</feature>
<dbReference type="EMBL" id="CAJVAS010000038">
    <property type="protein sequence ID" value="CAG7647293.1"/>
    <property type="molecule type" value="Genomic_DNA"/>
</dbReference>
<feature type="transmembrane region" description="Helical" evidence="1">
    <location>
        <begin position="47"/>
        <end position="71"/>
    </location>
</feature>
<dbReference type="AlphaFoldDB" id="A0A916NRG6"/>
<protein>
    <recommendedName>
        <fullName evidence="4">KinB signaling pathway activation protein</fullName>
    </recommendedName>
</protein>
<comment type="caution">
    <text evidence="2">The sequence shown here is derived from an EMBL/GenBank/DDBJ whole genome shotgun (WGS) entry which is preliminary data.</text>
</comment>
<reference evidence="2" key="1">
    <citation type="submission" date="2021-06" db="EMBL/GenBank/DDBJ databases">
        <authorList>
            <person name="Criscuolo A."/>
        </authorList>
    </citation>
    <scope>NUCLEOTIDE SEQUENCE</scope>
    <source>
        <strain evidence="2">CIP111600</strain>
    </source>
</reference>
<evidence type="ECO:0000256" key="1">
    <source>
        <dbReference type="SAM" id="Phobius"/>
    </source>
</evidence>
<dbReference type="Proteomes" id="UP000693672">
    <property type="component" value="Unassembled WGS sequence"/>
</dbReference>
<evidence type="ECO:0000313" key="2">
    <source>
        <dbReference type="EMBL" id="CAG7647293.1"/>
    </source>
</evidence>
<feature type="transmembrane region" description="Helical" evidence="1">
    <location>
        <begin position="158"/>
        <end position="179"/>
    </location>
</feature>
<feature type="transmembrane region" description="Helical" evidence="1">
    <location>
        <begin position="7"/>
        <end position="27"/>
    </location>
</feature>
<organism evidence="2 3">
    <name type="scientific">Paenibacillus solanacearum</name>
    <dbReference type="NCBI Taxonomy" id="2048548"/>
    <lineage>
        <taxon>Bacteria</taxon>
        <taxon>Bacillati</taxon>
        <taxon>Bacillota</taxon>
        <taxon>Bacilli</taxon>
        <taxon>Bacillales</taxon>
        <taxon>Paenibacillaceae</taxon>
        <taxon>Paenibacillus</taxon>
    </lineage>
</organism>
<feature type="transmembrane region" description="Helical" evidence="1">
    <location>
        <begin position="83"/>
        <end position="102"/>
    </location>
</feature>
<accession>A0A916NRG6</accession>